<organism evidence="2 3">
    <name type="scientific">Lasiosphaeria miniovina</name>
    <dbReference type="NCBI Taxonomy" id="1954250"/>
    <lineage>
        <taxon>Eukaryota</taxon>
        <taxon>Fungi</taxon>
        <taxon>Dikarya</taxon>
        <taxon>Ascomycota</taxon>
        <taxon>Pezizomycotina</taxon>
        <taxon>Sordariomycetes</taxon>
        <taxon>Sordariomycetidae</taxon>
        <taxon>Sordariales</taxon>
        <taxon>Lasiosphaeriaceae</taxon>
        <taxon>Lasiosphaeria</taxon>
    </lineage>
</organism>
<evidence type="ECO:0000259" key="1">
    <source>
        <dbReference type="Pfam" id="PF24809"/>
    </source>
</evidence>
<dbReference type="GeneID" id="85330731"/>
<keyword evidence="3" id="KW-1185">Reference proteome</keyword>
<accession>A0AA40ALG9</accession>
<evidence type="ECO:0000313" key="3">
    <source>
        <dbReference type="Proteomes" id="UP001172101"/>
    </source>
</evidence>
<dbReference type="AlphaFoldDB" id="A0AA40ALG9"/>
<sequence>MKEIQDEQASKARMRNMNRLRKFLEGMEQYIEVFLEQLIEVFLNASEFVAFFLLQVTRNHVRAFDALLEHYEDMGEQLEPIQHHQPLFELRENGHLNAVLEMIFGDILDFHAKALSYFQQKRWRIIFDATWNNFRTRFSEPMNNLRRHRKLLENYANLTALERISALSNDQTEALKLQRRHLNLATICLSYLTVGHVDVSLSDEIVEANIINGCYAFFDYAASHWLDHLTISVTKLATLDASSVERLGREIRHFLGQHFQKVAPKSIPLSFAKGFDVRSSFGPEDFLGELSQATYTKRKEEPNVKDDQKLGPKPRLETFIPRLRSSLDKVAQRLKDSTGLLQLQNYHGSGLFKCQFVHCDYFHTGFPDKSARDSHQTKHDRAFFCVFDGCSYGITGFADSKSLAAHTDNVHT</sequence>
<evidence type="ECO:0000313" key="2">
    <source>
        <dbReference type="EMBL" id="KAK0718014.1"/>
    </source>
</evidence>
<dbReference type="InterPro" id="IPR056125">
    <property type="entry name" value="DUF7708"/>
</dbReference>
<gene>
    <name evidence="2" type="ORF">B0T26DRAFT_830132</name>
</gene>
<feature type="non-terminal residue" evidence="2">
    <location>
        <position position="412"/>
    </location>
</feature>
<comment type="caution">
    <text evidence="2">The sequence shown here is derived from an EMBL/GenBank/DDBJ whole genome shotgun (WGS) entry which is preliminary data.</text>
</comment>
<dbReference type="EMBL" id="JAUIRO010000004">
    <property type="protein sequence ID" value="KAK0718014.1"/>
    <property type="molecule type" value="Genomic_DNA"/>
</dbReference>
<name>A0AA40ALG9_9PEZI</name>
<reference evidence="2" key="1">
    <citation type="submission" date="2023-06" db="EMBL/GenBank/DDBJ databases">
        <title>Genome-scale phylogeny and comparative genomics of the fungal order Sordariales.</title>
        <authorList>
            <consortium name="Lawrence Berkeley National Laboratory"/>
            <person name="Hensen N."/>
            <person name="Bonometti L."/>
            <person name="Westerberg I."/>
            <person name="Brannstrom I.O."/>
            <person name="Guillou S."/>
            <person name="Cros-Aarteil S."/>
            <person name="Calhoun S."/>
            <person name="Haridas S."/>
            <person name="Kuo A."/>
            <person name="Mondo S."/>
            <person name="Pangilinan J."/>
            <person name="Riley R."/>
            <person name="LaButti K."/>
            <person name="Andreopoulos B."/>
            <person name="Lipzen A."/>
            <person name="Chen C."/>
            <person name="Yanf M."/>
            <person name="Daum C."/>
            <person name="Ng V."/>
            <person name="Clum A."/>
            <person name="Steindorff A."/>
            <person name="Ohm R."/>
            <person name="Martin F."/>
            <person name="Silar P."/>
            <person name="Natvig D."/>
            <person name="Lalanne C."/>
            <person name="Gautier V."/>
            <person name="Ament-velasquez S.L."/>
            <person name="Kruys A."/>
            <person name="Hutchinson M.I."/>
            <person name="Powell A.J."/>
            <person name="Barry K."/>
            <person name="Miller A.N."/>
            <person name="Grigoriev I.V."/>
            <person name="Debuchy R."/>
            <person name="Gladieux P."/>
            <person name="Thoren M.H."/>
            <person name="Johannesson H."/>
        </authorList>
    </citation>
    <scope>NUCLEOTIDE SEQUENCE</scope>
    <source>
        <strain evidence="2">SMH2392-1A</strain>
    </source>
</reference>
<dbReference type="RefSeq" id="XP_060296807.1">
    <property type="nucleotide sequence ID" value="XM_060447461.1"/>
</dbReference>
<proteinExistence type="predicted"/>
<dbReference type="Pfam" id="PF24809">
    <property type="entry name" value="DUF7708"/>
    <property type="match status" value="1"/>
</dbReference>
<feature type="domain" description="DUF7708" evidence="1">
    <location>
        <begin position="52"/>
        <end position="159"/>
    </location>
</feature>
<protein>
    <recommendedName>
        <fullName evidence="1">DUF7708 domain-containing protein</fullName>
    </recommendedName>
</protein>
<dbReference type="Proteomes" id="UP001172101">
    <property type="component" value="Unassembled WGS sequence"/>
</dbReference>